<accession>A0A0C9Y6S0</accession>
<gene>
    <name evidence="1" type="ORF">PISMIDRAFT_689312</name>
</gene>
<dbReference type="AlphaFoldDB" id="A0A0C9Y6S0"/>
<dbReference type="EMBL" id="KN834064">
    <property type="protein sequence ID" value="KIK12621.1"/>
    <property type="molecule type" value="Genomic_DNA"/>
</dbReference>
<dbReference type="Proteomes" id="UP000054018">
    <property type="component" value="Unassembled WGS sequence"/>
</dbReference>
<sequence length="52" mass="6417">IIEFQNDKRYRNKCRVVEEYRLAMAMNNFGKRTRIRKSASATDMMVWRQQEF</sequence>
<protein>
    <submittedName>
        <fullName evidence="1">Uncharacterized protein</fullName>
    </submittedName>
</protein>
<feature type="non-terminal residue" evidence="1">
    <location>
        <position position="1"/>
    </location>
</feature>
<proteinExistence type="predicted"/>
<evidence type="ECO:0000313" key="1">
    <source>
        <dbReference type="EMBL" id="KIK12621.1"/>
    </source>
</evidence>
<name>A0A0C9Y6S0_9AGAM</name>
<evidence type="ECO:0000313" key="2">
    <source>
        <dbReference type="Proteomes" id="UP000054018"/>
    </source>
</evidence>
<organism evidence="1 2">
    <name type="scientific">Pisolithus microcarpus 441</name>
    <dbReference type="NCBI Taxonomy" id="765257"/>
    <lineage>
        <taxon>Eukaryota</taxon>
        <taxon>Fungi</taxon>
        <taxon>Dikarya</taxon>
        <taxon>Basidiomycota</taxon>
        <taxon>Agaricomycotina</taxon>
        <taxon>Agaricomycetes</taxon>
        <taxon>Agaricomycetidae</taxon>
        <taxon>Boletales</taxon>
        <taxon>Sclerodermatineae</taxon>
        <taxon>Pisolithaceae</taxon>
        <taxon>Pisolithus</taxon>
    </lineage>
</organism>
<dbReference type="HOGENOM" id="CLU_3093103_0_0_1"/>
<keyword evidence="2" id="KW-1185">Reference proteome</keyword>
<reference evidence="1 2" key="1">
    <citation type="submission" date="2014-04" db="EMBL/GenBank/DDBJ databases">
        <authorList>
            <consortium name="DOE Joint Genome Institute"/>
            <person name="Kuo A."/>
            <person name="Kohler A."/>
            <person name="Costa M.D."/>
            <person name="Nagy L.G."/>
            <person name="Floudas D."/>
            <person name="Copeland A."/>
            <person name="Barry K.W."/>
            <person name="Cichocki N."/>
            <person name="Veneault-Fourrey C."/>
            <person name="LaButti K."/>
            <person name="Lindquist E.A."/>
            <person name="Lipzen A."/>
            <person name="Lundell T."/>
            <person name="Morin E."/>
            <person name="Murat C."/>
            <person name="Sun H."/>
            <person name="Tunlid A."/>
            <person name="Henrissat B."/>
            <person name="Grigoriev I.V."/>
            <person name="Hibbett D.S."/>
            <person name="Martin F."/>
            <person name="Nordberg H.P."/>
            <person name="Cantor M.N."/>
            <person name="Hua S.X."/>
        </authorList>
    </citation>
    <scope>NUCLEOTIDE SEQUENCE [LARGE SCALE GENOMIC DNA]</scope>
    <source>
        <strain evidence="1 2">441</strain>
    </source>
</reference>
<dbReference type="OrthoDB" id="2707907at2759"/>
<reference evidence="2" key="2">
    <citation type="submission" date="2015-01" db="EMBL/GenBank/DDBJ databases">
        <title>Evolutionary Origins and Diversification of the Mycorrhizal Mutualists.</title>
        <authorList>
            <consortium name="DOE Joint Genome Institute"/>
            <consortium name="Mycorrhizal Genomics Consortium"/>
            <person name="Kohler A."/>
            <person name="Kuo A."/>
            <person name="Nagy L.G."/>
            <person name="Floudas D."/>
            <person name="Copeland A."/>
            <person name="Barry K.W."/>
            <person name="Cichocki N."/>
            <person name="Veneault-Fourrey C."/>
            <person name="LaButti K."/>
            <person name="Lindquist E.A."/>
            <person name="Lipzen A."/>
            <person name="Lundell T."/>
            <person name="Morin E."/>
            <person name="Murat C."/>
            <person name="Riley R."/>
            <person name="Ohm R."/>
            <person name="Sun H."/>
            <person name="Tunlid A."/>
            <person name="Henrissat B."/>
            <person name="Grigoriev I.V."/>
            <person name="Hibbett D.S."/>
            <person name="Martin F."/>
        </authorList>
    </citation>
    <scope>NUCLEOTIDE SEQUENCE [LARGE SCALE GENOMIC DNA]</scope>
    <source>
        <strain evidence="2">441</strain>
    </source>
</reference>